<keyword evidence="3" id="KW-0731">Sigma factor</keyword>
<proteinExistence type="inferred from homology"/>
<dbReference type="InterPro" id="IPR036388">
    <property type="entry name" value="WH-like_DNA-bd_sf"/>
</dbReference>
<keyword evidence="4" id="KW-0238">DNA-binding</keyword>
<organism evidence="8 9">
    <name type="scientific">Cohnella suwonensis</name>
    <dbReference type="NCBI Taxonomy" id="696072"/>
    <lineage>
        <taxon>Bacteria</taxon>
        <taxon>Bacillati</taxon>
        <taxon>Bacillota</taxon>
        <taxon>Bacilli</taxon>
        <taxon>Bacillales</taxon>
        <taxon>Paenibacillaceae</taxon>
        <taxon>Cohnella</taxon>
    </lineage>
</organism>
<feature type="domain" description="RNA polymerase sigma-70 region 2" evidence="6">
    <location>
        <begin position="11"/>
        <end position="72"/>
    </location>
</feature>
<evidence type="ECO:0000313" key="8">
    <source>
        <dbReference type="EMBL" id="MFC5470631.1"/>
    </source>
</evidence>
<evidence type="ECO:0000256" key="3">
    <source>
        <dbReference type="ARBA" id="ARBA00023082"/>
    </source>
</evidence>
<dbReference type="Gene3D" id="1.10.10.10">
    <property type="entry name" value="Winged helix-like DNA-binding domain superfamily/Winged helix DNA-binding domain"/>
    <property type="match status" value="1"/>
</dbReference>
<comment type="caution">
    <text evidence="8">The sequence shown here is derived from an EMBL/GenBank/DDBJ whole genome shotgun (WGS) entry which is preliminary data.</text>
</comment>
<name>A0ABW0M0V8_9BACL</name>
<dbReference type="Proteomes" id="UP001596105">
    <property type="component" value="Unassembled WGS sequence"/>
</dbReference>
<dbReference type="PANTHER" id="PTHR43133">
    <property type="entry name" value="RNA POLYMERASE ECF-TYPE SIGMA FACTO"/>
    <property type="match status" value="1"/>
</dbReference>
<accession>A0ABW0M0V8</accession>
<evidence type="ECO:0000259" key="7">
    <source>
        <dbReference type="Pfam" id="PF08281"/>
    </source>
</evidence>
<keyword evidence="2" id="KW-0805">Transcription regulation</keyword>
<reference evidence="9" key="1">
    <citation type="journal article" date="2019" name="Int. J. Syst. Evol. Microbiol.">
        <title>The Global Catalogue of Microorganisms (GCM) 10K type strain sequencing project: providing services to taxonomists for standard genome sequencing and annotation.</title>
        <authorList>
            <consortium name="The Broad Institute Genomics Platform"/>
            <consortium name="The Broad Institute Genome Sequencing Center for Infectious Disease"/>
            <person name="Wu L."/>
            <person name="Ma J."/>
        </authorList>
    </citation>
    <scope>NUCLEOTIDE SEQUENCE [LARGE SCALE GENOMIC DNA]</scope>
    <source>
        <strain evidence="9">CCUG 57113</strain>
    </source>
</reference>
<dbReference type="NCBIfam" id="TIGR02937">
    <property type="entry name" value="sigma70-ECF"/>
    <property type="match status" value="1"/>
</dbReference>
<comment type="similarity">
    <text evidence="1">Belongs to the sigma-70 factor family. ECF subfamily.</text>
</comment>
<keyword evidence="9" id="KW-1185">Reference proteome</keyword>
<evidence type="ECO:0000256" key="5">
    <source>
        <dbReference type="ARBA" id="ARBA00023163"/>
    </source>
</evidence>
<dbReference type="Gene3D" id="1.10.1740.10">
    <property type="match status" value="1"/>
</dbReference>
<dbReference type="Pfam" id="PF08281">
    <property type="entry name" value="Sigma70_r4_2"/>
    <property type="match status" value="1"/>
</dbReference>
<dbReference type="SUPFAM" id="SSF88659">
    <property type="entry name" value="Sigma3 and sigma4 domains of RNA polymerase sigma factors"/>
    <property type="match status" value="1"/>
</dbReference>
<dbReference type="InterPro" id="IPR014284">
    <property type="entry name" value="RNA_pol_sigma-70_dom"/>
</dbReference>
<evidence type="ECO:0000256" key="1">
    <source>
        <dbReference type="ARBA" id="ARBA00010641"/>
    </source>
</evidence>
<protein>
    <submittedName>
        <fullName evidence="8">RNA polymerase sigma factor</fullName>
    </submittedName>
</protein>
<keyword evidence="5" id="KW-0804">Transcription</keyword>
<dbReference type="InterPro" id="IPR013249">
    <property type="entry name" value="RNA_pol_sigma70_r4_t2"/>
</dbReference>
<dbReference type="Pfam" id="PF04542">
    <property type="entry name" value="Sigma70_r2"/>
    <property type="match status" value="1"/>
</dbReference>
<dbReference type="InterPro" id="IPR013325">
    <property type="entry name" value="RNA_pol_sigma_r2"/>
</dbReference>
<dbReference type="InterPro" id="IPR013324">
    <property type="entry name" value="RNA_pol_sigma_r3/r4-like"/>
</dbReference>
<feature type="domain" description="RNA polymerase sigma factor 70 region 4 type 2" evidence="7">
    <location>
        <begin position="101"/>
        <end position="152"/>
    </location>
</feature>
<evidence type="ECO:0000259" key="6">
    <source>
        <dbReference type="Pfam" id="PF04542"/>
    </source>
</evidence>
<evidence type="ECO:0000256" key="4">
    <source>
        <dbReference type="ARBA" id="ARBA00023125"/>
    </source>
</evidence>
<dbReference type="InterPro" id="IPR039425">
    <property type="entry name" value="RNA_pol_sigma-70-like"/>
</dbReference>
<dbReference type="SUPFAM" id="SSF88946">
    <property type="entry name" value="Sigma2 domain of RNA polymerase sigma factors"/>
    <property type="match status" value="1"/>
</dbReference>
<evidence type="ECO:0000313" key="9">
    <source>
        <dbReference type="Proteomes" id="UP001596105"/>
    </source>
</evidence>
<dbReference type="RefSeq" id="WP_209751430.1">
    <property type="nucleotide sequence ID" value="NZ_JBHSMH010000068.1"/>
</dbReference>
<dbReference type="EMBL" id="JBHSMH010000068">
    <property type="protein sequence ID" value="MFC5470631.1"/>
    <property type="molecule type" value="Genomic_DNA"/>
</dbReference>
<dbReference type="InterPro" id="IPR007627">
    <property type="entry name" value="RNA_pol_sigma70_r2"/>
</dbReference>
<dbReference type="PANTHER" id="PTHR43133:SF8">
    <property type="entry name" value="RNA POLYMERASE SIGMA FACTOR HI_1459-RELATED"/>
    <property type="match status" value="1"/>
</dbReference>
<sequence>MTEMEGRDVERMNAALSRYCLSLTESRWDAEDLAQETWAKTLGAKIGPNHLNPEALLLRIAKNTWIDRSRRYATLKRLLRTERSGDMSTSPDEGDLAAESAFEALMAAMPPLQRSAFLLRDVFGYSAVEAAALLRTTEGAVKAALHRARQALPRVRDALRSETPAAAKNEEAKLLLRSLAAAYRMGDVSSLLALVQQNDLEPASAIGLLRTRRIHALSAAGGSAAGNDARACAA</sequence>
<evidence type="ECO:0000256" key="2">
    <source>
        <dbReference type="ARBA" id="ARBA00023015"/>
    </source>
</evidence>
<gene>
    <name evidence="8" type="ORF">ACFPPD_18210</name>
</gene>